<comment type="similarity">
    <text evidence="10">Belongs to the MurCDEF family. MurF subfamily.</text>
</comment>
<evidence type="ECO:0000259" key="12">
    <source>
        <dbReference type="Pfam" id="PF01225"/>
    </source>
</evidence>
<keyword evidence="8 10" id="KW-0131">Cell cycle</keyword>
<evidence type="ECO:0000259" key="14">
    <source>
        <dbReference type="Pfam" id="PF08245"/>
    </source>
</evidence>
<dbReference type="Pfam" id="PF01225">
    <property type="entry name" value="Mur_ligase"/>
    <property type="match status" value="1"/>
</dbReference>
<keyword evidence="4 10" id="KW-0547">Nucleotide-binding</keyword>
<dbReference type="Pfam" id="PF02875">
    <property type="entry name" value="Mur_ligase_C"/>
    <property type="match status" value="1"/>
</dbReference>
<evidence type="ECO:0000256" key="7">
    <source>
        <dbReference type="ARBA" id="ARBA00022984"/>
    </source>
</evidence>
<keyword evidence="16" id="KW-1185">Reference proteome</keyword>
<dbReference type="InterPro" id="IPR005863">
    <property type="entry name" value="UDP-N-AcMur_synth"/>
</dbReference>
<comment type="function">
    <text evidence="10 11">Involved in cell wall formation. Catalyzes the final step in the synthesis of UDP-N-acetylmuramoyl-pentapeptide, the precursor of murein.</text>
</comment>
<keyword evidence="2 10" id="KW-0436">Ligase</keyword>
<dbReference type="InterPro" id="IPR000713">
    <property type="entry name" value="Mur_ligase_N"/>
</dbReference>
<evidence type="ECO:0000256" key="11">
    <source>
        <dbReference type="RuleBase" id="RU004136"/>
    </source>
</evidence>
<keyword evidence="7 10" id="KW-0573">Peptidoglycan synthesis</keyword>
<sequence>MPIWDTDSICIALGLDVSCISNFTGVSINTEAINAGGIFIGIKGKNVDGGIFWGKALEKGAALCIVNQDIEAHGDNIIKVQNTHDALIKLAEYKRNHCFKNVKVLGVTGSVGKTTIKNIISELTSKLYNVHFSKGNFNNHYGMPLSLANCPNDADLCILEMGMSASGEISFLSKIAKPDIAIISCIAPAHLAQFNSIEEIARAKAEIIDGMNDGGYVILNADDEYSKFIRQLIETRFNILTFGKKGDFKIEKYEFDGSKTKITLNLLGQKRDFLLNGFISEHLAENILCAFAAIYAAQYEIDESFIDRISASHGRGHIIKTPSGAHIIDDSYNASPLSVKAAIKGLSVYAKQLSLRSIAILGDMKELGKDSESMHREIAQQLILNNIDFLFTIGELMEFTHSEVITRFHNKNLIALHFQEMDSLINTISGFLSNGDVALVKGSNSMKMHKIVDYLSMHK</sequence>
<dbReference type="Gene3D" id="3.40.1390.10">
    <property type="entry name" value="MurE/MurF, N-terminal domain"/>
    <property type="match status" value="1"/>
</dbReference>
<gene>
    <name evidence="10" type="primary">murF</name>
    <name evidence="15" type="ORF">Cyrtocomes_01103</name>
</gene>
<comment type="catalytic activity">
    <reaction evidence="10 11">
        <text>D-alanyl-D-alanine + UDP-N-acetyl-alpha-D-muramoyl-L-alanyl-gamma-D-glutamyl-meso-2,6-diaminopimelate + ATP = UDP-N-acetyl-alpha-D-muramoyl-L-alanyl-gamma-D-glutamyl-meso-2,6-diaminopimeloyl-D-alanyl-D-alanine + ADP + phosphate + H(+)</text>
        <dbReference type="Rhea" id="RHEA:28374"/>
        <dbReference type="ChEBI" id="CHEBI:15378"/>
        <dbReference type="ChEBI" id="CHEBI:30616"/>
        <dbReference type="ChEBI" id="CHEBI:43474"/>
        <dbReference type="ChEBI" id="CHEBI:57822"/>
        <dbReference type="ChEBI" id="CHEBI:61386"/>
        <dbReference type="ChEBI" id="CHEBI:83905"/>
        <dbReference type="ChEBI" id="CHEBI:456216"/>
        <dbReference type="EC" id="6.3.2.10"/>
    </reaction>
</comment>
<evidence type="ECO:0000313" key="15">
    <source>
        <dbReference type="EMBL" id="MDZ5762711.1"/>
    </source>
</evidence>
<dbReference type="GO" id="GO:0016874">
    <property type="term" value="F:ligase activity"/>
    <property type="evidence" value="ECO:0007669"/>
    <property type="project" value="UniProtKB-KW"/>
</dbReference>
<evidence type="ECO:0000256" key="2">
    <source>
        <dbReference type="ARBA" id="ARBA00022598"/>
    </source>
</evidence>
<accession>A0ABU5L9B3</accession>
<dbReference type="EC" id="6.3.2.10" evidence="10 11"/>
<dbReference type="InterPro" id="IPR036565">
    <property type="entry name" value="Mur-like_cat_sf"/>
</dbReference>
<evidence type="ECO:0000256" key="4">
    <source>
        <dbReference type="ARBA" id="ARBA00022741"/>
    </source>
</evidence>
<dbReference type="Proteomes" id="UP001293791">
    <property type="component" value="Unassembled WGS sequence"/>
</dbReference>
<feature type="domain" description="Mur ligase C-terminal" evidence="13">
    <location>
        <begin position="314"/>
        <end position="443"/>
    </location>
</feature>
<dbReference type="InterPro" id="IPR035911">
    <property type="entry name" value="MurE/MurF_N"/>
</dbReference>
<dbReference type="SUPFAM" id="SSF63418">
    <property type="entry name" value="MurE/MurF N-terminal domain"/>
    <property type="match status" value="1"/>
</dbReference>
<dbReference type="Pfam" id="PF08245">
    <property type="entry name" value="Mur_ligase_M"/>
    <property type="match status" value="1"/>
</dbReference>
<evidence type="ECO:0000256" key="3">
    <source>
        <dbReference type="ARBA" id="ARBA00022618"/>
    </source>
</evidence>
<evidence type="ECO:0000256" key="9">
    <source>
        <dbReference type="ARBA" id="ARBA00023316"/>
    </source>
</evidence>
<feature type="binding site" evidence="10">
    <location>
        <begin position="109"/>
        <end position="115"/>
    </location>
    <ligand>
        <name>ATP</name>
        <dbReference type="ChEBI" id="CHEBI:30616"/>
    </ligand>
</feature>
<evidence type="ECO:0000313" key="16">
    <source>
        <dbReference type="Proteomes" id="UP001293791"/>
    </source>
</evidence>
<comment type="subcellular location">
    <subcellularLocation>
        <location evidence="10 11">Cytoplasm</location>
    </subcellularLocation>
</comment>
<comment type="pathway">
    <text evidence="10 11">Cell wall biogenesis; peptidoglycan biosynthesis.</text>
</comment>
<protein>
    <recommendedName>
        <fullName evidence="10 11">UDP-N-acetylmuramoyl-tripeptide--D-alanyl-D-alanine ligase</fullName>
        <ecNumber evidence="10 11">6.3.2.10</ecNumber>
    </recommendedName>
    <alternativeName>
        <fullName evidence="10">D-alanyl-D-alanine-adding enzyme</fullName>
    </alternativeName>
</protein>
<dbReference type="PANTHER" id="PTHR43024:SF1">
    <property type="entry name" value="UDP-N-ACETYLMURAMOYL-TRIPEPTIDE--D-ALANYL-D-ALANINE LIGASE"/>
    <property type="match status" value="1"/>
</dbReference>
<keyword evidence="1 10" id="KW-0963">Cytoplasm</keyword>
<dbReference type="Gene3D" id="3.40.1190.10">
    <property type="entry name" value="Mur-like, catalytic domain"/>
    <property type="match status" value="1"/>
</dbReference>
<dbReference type="SUPFAM" id="SSF53623">
    <property type="entry name" value="MurD-like peptide ligases, catalytic domain"/>
    <property type="match status" value="1"/>
</dbReference>
<feature type="domain" description="Mur ligase N-terminal catalytic" evidence="12">
    <location>
        <begin position="23"/>
        <end position="94"/>
    </location>
</feature>
<evidence type="ECO:0000256" key="10">
    <source>
        <dbReference type="HAMAP-Rule" id="MF_02019"/>
    </source>
</evidence>
<dbReference type="InterPro" id="IPR036615">
    <property type="entry name" value="Mur_ligase_C_dom_sf"/>
</dbReference>
<keyword evidence="6 10" id="KW-0133">Cell shape</keyword>
<reference evidence="15 16" key="1">
    <citation type="submission" date="2023-02" db="EMBL/GenBank/DDBJ databases">
        <title>Host association and intracellularity evolved multiple times independently in the Rickettsiales.</title>
        <authorList>
            <person name="Castelli M."/>
            <person name="Nardi T."/>
            <person name="Gammuto L."/>
            <person name="Bellinzona G."/>
            <person name="Sabaneyeva E."/>
            <person name="Potekhin A."/>
            <person name="Serra V."/>
            <person name="Petroni G."/>
            <person name="Sassera D."/>
        </authorList>
    </citation>
    <scope>NUCLEOTIDE SEQUENCE [LARGE SCALE GENOMIC DNA]</scope>
    <source>
        <strain evidence="15 16">BOD18</strain>
    </source>
</reference>
<keyword evidence="3 10" id="KW-0132">Cell division</keyword>
<dbReference type="InterPro" id="IPR013221">
    <property type="entry name" value="Mur_ligase_cen"/>
</dbReference>
<dbReference type="RefSeq" id="WP_322498155.1">
    <property type="nucleotide sequence ID" value="NZ_JARGYT010000093.1"/>
</dbReference>
<keyword evidence="9 10" id="KW-0961">Cell wall biogenesis/degradation</keyword>
<name>A0ABU5L9B3_9RICK</name>
<dbReference type="EMBL" id="JARGYT010000093">
    <property type="protein sequence ID" value="MDZ5762711.1"/>
    <property type="molecule type" value="Genomic_DNA"/>
</dbReference>
<evidence type="ECO:0000256" key="8">
    <source>
        <dbReference type="ARBA" id="ARBA00023306"/>
    </source>
</evidence>
<dbReference type="HAMAP" id="MF_02019">
    <property type="entry name" value="MurF"/>
    <property type="match status" value="1"/>
</dbReference>
<evidence type="ECO:0000256" key="1">
    <source>
        <dbReference type="ARBA" id="ARBA00022490"/>
    </source>
</evidence>
<organism evidence="15 16">
    <name type="scientific">Candidatus Cyrtobacter comes</name>
    <dbReference type="NCBI Taxonomy" id="675776"/>
    <lineage>
        <taxon>Bacteria</taxon>
        <taxon>Pseudomonadati</taxon>
        <taxon>Pseudomonadota</taxon>
        <taxon>Alphaproteobacteria</taxon>
        <taxon>Rickettsiales</taxon>
        <taxon>Candidatus Midichloriaceae</taxon>
        <taxon>Candidatus Cyrtobacter</taxon>
    </lineage>
</organism>
<comment type="caution">
    <text evidence="15">The sequence shown here is derived from an EMBL/GenBank/DDBJ whole genome shotgun (WGS) entry which is preliminary data.</text>
</comment>
<proteinExistence type="inferred from homology"/>
<dbReference type="Gene3D" id="3.90.190.20">
    <property type="entry name" value="Mur ligase, C-terminal domain"/>
    <property type="match status" value="1"/>
</dbReference>
<dbReference type="PANTHER" id="PTHR43024">
    <property type="entry name" value="UDP-N-ACETYLMURAMOYL-TRIPEPTIDE--D-ALANYL-D-ALANINE LIGASE"/>
    <property type="match status" value="1"/>
</dbReference>
<evidence type="ECO:0000259" key="13">
    <source>
        <dbReference type="Pfam" id="PF02875"/>
    </source>
</evidence>
<dbReference type="InterPro" id="IPR004101">
    <property type="entry name" value="Mur_ligase_C"/>
</dbReference>
<keyword evidence="5 10" id="KW-0067">ATP-binding</keyword>
<evidence type="ECO:0000256" key="6">
    <source>
        <dbReference type="ARBA" id="ARBA00022960"/>
    </source>
</evidence>
<evidence type="ECO:0000256" key="5">
    <source>
        <dbReference type="ARBA" id="ARBA00022840"/>
    </source>
</evidence>
<feature type="domain" description="Mur ligase central" evidence="14">
    <location>
        <begin position="107"/>
        <end position="293"/>
    </location>
</feature>
<dbReference type="SUPFAM" id="SSF53244">
    <property type="entry name" value="MurD-like peptide ligases, peptide-binding domain"/>
    <property type="match status" value="1"/>
</dbReference>
<dbReference type="NCBIfam" id="TIGR01143">
    <property type="entry name" value="murF"/>
    <property type="match status" value="1"/>
</dbReference>
<dbReference type="InterPro" id="IPR051046">
    <property type="entry name" value="MurCDEF_CellWall_CoF430Synth"/>
</dbReference>